<accession>A0A1D1V8I3</accession>
<dbReference type="GO" id="GO:0005763">
    <property type="term" value="C:mitochondrial small ribosomal subunit"/>
    <property type="evidence" value="ECO:0007669"/>
    <property type="project" value="TreeGrafter"/>
</dbReference>
<comment type="subcellular location">
    <subcellularLocation>
        <location evidence="1">Mitochondrion</location>
    </subcellularLocation>
</comment>
<feature type="region of interest" description="Disordered" evidence="8">
    <location>
        <begin position="482"/>
        <end position="556"/>
    </location>
</feature>
<evidence type="ECO:0000313" key="10">
    <source>
        <dbReference type="Proteomes" id="UP000186922"/>
    </source>
</evidence>
<dbReference type="GO" id="GO:0006412">
    <property type="term" value="P:translation"/>
    <property type="evidence" value="ECO:0007669"/>
    <property type="project" value="InterPro"/>
</dbReference>
<feature type="compositionally biased region" description="Basic and acidic residues" evidence="8">
    <location>
        <begin position="485"/>
        <end position="501"/>
    </location>
</feature>
<dbReference type="PANTHER" id="PTHR13184">
    <property type="entry name" value="37S RIBOSOMAL PROTEIN S22"/>
    <property type="match status" value="1"/>
</dbReference>
<keyword evidence="3" id="KW-0809">Transit peptide</keyword>
<evidence type="ECO:0000256" key="3">
    <source>
        <dbReference type="ARBA" id="ARBA00022946"/>
    </source>
</evidence>
<dbReference type="GO" id="GO:0051536">
    <property type="term" value="F:iron-sulfur cluster binding"/>
    <property type="evidence" value="ECO:0007669"/>
    <property type="project" value="UniProtKB-KW"/>
</dbReference>
<dbReference type="GO" id="GO:0008168">
    <property type="term" value="F:methyltransferase activity"/>
    <property type="evidence" value="ECO:0007669"/>
    <property type="project" value="InterPro"/>
</dbReference>
<dbReference type="PANTHER" id="PTHR13184:SF5">
    <property type="entry name" value="METHYLTRANSFERASE-LIKE PROTEIN 17, MITOCHONDRIAL"/>
    <property type="match status" value="1"/>
</dbReference>
<dbReference type="InterPro" id="IPR015324">
    <property type="entry name" value="Ribosomal_Rsm22-like"/>
</dbReference>
<evidence type="ECO:0000256" key="1">
    <source>
        <dbReference type="ARBA" id="ARBA00004173"/>
    </source>
</evidence>
<protein>
    <recommendedName>
        <fullName evidence="11">Methyltransferase-like protein 17, mitochondrial</fullName>
    </recommendedName>
</protein>
<evidence type="ECO:0000256" key="8">
    <source>
        <dbReference type="SAM" id="MobiDB-lite"/>
    </source>
</evidence>
<comment type="function">
    <text evidence="7">Mitochondrial ribosome (mitoribosome) assembly factor. Binds at the interface of the head and body domains of the mitochondrial small ribosomal subunit (mt-SSU), occluding the mRNA channel and preventing compaction of the head domain towards the body. Probable inactive methyltransferase: retains the characteristic folding and ability to bind S-adenosyl-L-methionine, but it probably lost its methyltransferase activity.</text>
</comment>
<evidence type="ECO:0000256" key="7">
    <source>
        <dbReference type="ARBA" id="ARBA00045681"/>
    </source>
</evidence>
<reference evidence="9 10" key="1">
    <citation type="journal article" date="2016" name="Nat. Commun.">
        <title>Extremotolerant tardigrade genome and improved radiotolerance of human cultured cells by tardigrade-unique protein.</title>
        <authorList>
            <person name="Hashimoto T."/>
            <person name="Horikawa D.D."/>
            <person name="Saito Y."/>
            <person name="Kuwahara H."/>
            <person name="Kozuka-Hata H."/>
            <person name="Shin-I T."/>
            <person name="Minakuchi Y."/>
            <person name="Ohishi K."/>
            <person name="Motoyama A."/>
            <person name="Aizu T."/>
            <person name="Enomoto A."/>
            <person name="Kondo K."/>
            <person name="Tanaka S."/>
            <person name="Hara Y."/>
            <person name="Koshikawa S."/>
            <person name="Sagara H."/>
            <person name="Miura T."/>
            <person name="Yokobori S."/>
            <person name="Miyagawa K."/>
            <person name="Suzuki Y."/>
            <person name="Kubo T."/>
            <person name="Oyama M."/>
            <person name="Kohara Y."/>
            <person name="Fujiyama A."/>
            <person name="Arakawa K."/>
            <person name="Katayama T."/>
            <person name="Toyoda A."/>
            <person name="Kunieda T."/>
        </authorList>
    </citation>
    <scope>NUCLEOTIDE SEQUENCE [LARGE SCALE GENOMIC DNA]</scope>
    <source>
        <strain evidence="9 10">YOKOZUNA-1</strain>
    </source>
</reference>
<keyword evidence="10" id="KW-1185">Reference proteome</keyword>
<evidence type="ECO:0000313" key="9">
    <source>
        <dbReference type="EMBL" id="GAU96352.1"/>
    </source>
</evidence>
<comment type="caution">
    <text evidence="9">The sequence shown here is derived from an EMBL/GenBank/DDBJ whole genome shotgun (WGS) entry which is preliminary data.</text>
</comment>
<keyword evidence="4" id="KW-0408">Iron</keyword>
<name>A0A1D1V8I3_RAMVA</name>
<feature type="compositionally biased region" description="Acidic residues" evidence="8">
    <location>
        <begin position="536"/>
        <end position="547"/>
    </location>
</feature>
<dbReference type="Gene3D" id="3.40.50.150">
    <property type="entry name" value="Vaccinia Virus protein VP39"/>
    <property type="match status" value="1"/>
</dbReference>
<dbReference type="OrthoDB" id="421327at2759"/>
<sequence>MRAIRLSLCPNDVHVLRVFRRHYGVRADRTLKWDLEESVEPIVRNEAIKTKDLPGNDRLGANELPVNLTIAINRALLKFDPIALRKDSAELRRLLTNRRAPAKDGVIRTRAKTLERQIMERDDIKMKRAKMSPEEQMALQKDLAEKVLPQLRSEFYHWQPIYYTPYLAAQYIVCRFPEEYGVLSKIFTELASRRPDFHPQSLLDFGSGVGTVPFAANGVFGKSLNEYVCVDSSADMIEMSKTIIDNDTKGEEPLLREVFHRQFLPGLRDRQYDIVTSAYSLLDLPNVRERLKTVRSLWQKTKRFLVLVELGSVAGYDLIMEARNHILQLDRAGKRSSRRVVDNLEQEEISQIYQNIPEPGEVFSPCPHKVVCPRQVKANSSVVCHFPISFRPLPFMSFRYASTMTSRYSYVVFEKSAAEGQYEEPSEQWPRLVESVRKRHHHAICRMCCSDGTLKELITTRDKHTGPLYNLSRQAKWGDRIPFVPEKRSPEEQKAYDESLVRSKQPSLTSERAGVNSLENLPEEDLDTTNHRGSQEEEDEDCLDEDDRTSKPSRDL</sequence>
<dbReference type="AlphaFoldDB" id="A0A1D1V8I3"/>
<organism evidence="9 10">
    <name type="scientific">Ramazzottius varieornatus</name>
    <name type="common">Water bear</name>
    <name type="synonym">Tardigrade</name>
    <dbReference type="NCBI Taxonomy" id="947166"/>
    <lineage>
        <taxon>Eukaryota</taxon>
        <taxon>Metazoa</taxon>
        <taxon>Ecdysozoa</taxon>
        <taxon>Tardigrada</taxon>
        <taxon>Eutardigrada</taxon>
        <taxon>Parachela</taxon>
        <taxon>Hypsibioidea</taxon>
        <taxon>Ramazzottiidae</taxon>
        <taxon>Ramazzottius</taxon>
    </lineage>
</organism>
<dbReference type="STRING" id="947166.A0A1D1V8I3"/>
<dbReference type="GO" id="GO:0003735">
    <property type="term" value="F:structural constituent of ribosome"/>
    <property type="evidence" value="ECO:0007669"/>
    <property type="project" value="TreeGrafter"/>
</dbReference>
<evidence type="ECO:0000256" key="4">
    <source>
        <dbReference type="ARBA" id="ARBA00023004"/>
    </source>
</evidence>
<dbReference type="Pfam" id="PF09243">
    <property type="entry name" value="Rsm22"/>
    <property type="match status" value="1"/>
</dbReference>
<evidence type="ECO:0000256" key="5">
    <source>
        <dbReference type="ARBA" id="ARBA00023014"/>
    </source>
</evidence>
<evidence type="ECO:0008006" key="11">
    <source>
        <dbReference type="Google" id="ProtNLM"/>
    </source>
</evidence>
<proteinExistence type="predicted"/>
<dbReference type="InterPro" id="IPR052571">
    <property type="entry name" value="Mt_RNA_Methyltransferase"/>
</dbReference>
<dbReference type="InterPro" id="IPR029063">
    <property type="entry name" value="SAM-dependent_MTases_sf"/>
</dbReference>
<gene>
    <name evidence="9" type="primary">RvY_07811-1</name>
    <name evidence="9" type="synonym">RvY_07811.1</name>
    <name evidence="9" type="ORF">RvY_07811</name>
</gene>
<dbReference type="GO" id="GO:0046872">
    <property type="term" value="F:metal ion binding"/>
    <property type="evidence" value="ECO:0007669"/>
    <property type="project" value="UniProtKB-KW"/>
</dbReference>
<dbReference type="EMBL" id="BDGG01000003">
    <property type="protein sequence ID" value="GAU96352.1"/>
    <property type="molecule type" value="Genomic_DNA"/>
</dbReference>
<dbReference type="Proteomes" id="UP000186922">
    <property type="component" value="Unassembled WGS sequence"/>
</dbReference>
<dbReference type="SUPFAM" id="SSF53335">
    <property type="entry name" value="S-adenosyl-L-methionine-dependent methyltransferases"/>
    <property type="match status" value="1"/>
</dbReference>
<evidence type="ECO:0000256" key="6">
    <source>
        <dbReference type="ARBA" id="ARBA00023128"/>
    </source>
</evidence>
<evidence type="ECO:0000256" key="2">
    <source>
        <dbReference type="ARBA" id="ARBA00022723"/>
    </source>
</evidence>
<keyword evidence="5" id="KW-0411">Iron-sulfur</keyword>
<keyword evidence="6" id="KW-0496">Mitochondrion</keyword>
<keyword evidence="2" id="KW-0479">Metal-binding</keyword>